<dbReference type="OrthoDB" id="7063299at2"/>
<evidence type="ECO:0000256" key="1">
    <source>
        <dbReference type="SAM" id="MobiDB-lite"/>
    </source>
</evidence>
<feature type="compositionally biased region" description="Pro residues" evidence="1">
    <location>
        <begin position="303"/>
        <end position="314"/>
    </location>
</feature>
<name>A0A1X7ADT2_9GAMM</name>
<reference evidence="2 3" key="1">
    <citation type="submission" date="2017-03" db="EMBL/GenBank/DDBJ databases">
        <authorList>
            <person name="Afonso C.L."/>
            <person name="Miller P.J."/>
            <person name="Scott M.A."/>
            <person name="Spackman E."/>
            <person name="Goraichik I."/>
            <person name="Dimitrov K.M."/>
            <person name="Suarez D.L."/>
            <person name="Swayne D.E."/>
        </authorList>
    </citation>
    <scope>NUCLEOTIDE SEQUENCE [LARGE SCALE GENOMIC DNA]</scope>
    <source>
        <strain evidence="2">SB41UT1</strain>
    </source>
</reference>
<protein>
    <submittedName>
        <fullName evidence="2">Uncharacterized protein</fullName>
    </submittedName>
</protein>
<evidence type="ECO:0000313" key="3">
    <source>
        <dbReference type="Proteomes" id="UP000196573"/>
    </source>
</evidence>
<dbReference type="AlphaFoldDB" id="A0A1X7ADT2"/>
<dbReference type="RefSeq" id="WP_087105958.1">
    <property type="nucleotide sequence ID" value="NZ_CBCSCN010000012.1"/>
</dbReference>
<dbReference type="EMBL" id="FWPT01000001">
    <property type="protein sequence ID" value="SMA32606.1"/>
    <property type="molecule type" value="Genomic_DNA"/>
</dbReference>
<feature type="region of interest" description="Disordered" evidence="1">
    <location>
        <begin position="1"/>
        <end position="40"/>
    </location>
</feature>
<evidence type="ECO:0000313" key="2">
    <source>
        <dbReference type="EMBL" id="SMA32606.1"/>
    </source>
</evidence>
<sequence>MDAPPIPPRRSISLTGSVGAPHSQTERPSTESVKAPRKFHGRSMARLNQSARLLPGTMEMKSSTSTPHVELASRDIKPHPPEPKLARVISLPVMHPQPKNAGEAVSNACSGIMNMEGGDTAFYLSLLKPDMPYGELRDLAWNRSTTSKLPSEALHTARQAWAVRKGQEFLAKNPGLSLDRAKHQLSSELTTRKVPQRYVMEAMVALDSLQKGEQRNVSAKGQQLYYMLHASDPGSLSDTSRMMAFAKALDQQIAVGRINSEHVLQMCGDIHRSANTEEMPMDISLLMKLVQLDKAVEMGEEMPPSPPPHRPVPIPRKSRPKPSLLSGSSRGTNHADRMAGVGDQLKLSHTPSLNETQRVELKQAYGVTTVPIKLNGKEIAYLFTSSPDGKPKDRVLFSCHASGRNNRPKFQKDLSTTMLFAGTRNNILTSRTQLFAEGLAAGKARFTDDSQIYSRLQTEVTDYTIKGGIRTHPEDAARQLAEFRKQDVVNDFDYLLLDRNAQGLHMSDLMQALKESGISHRQMVNHLCRPQSSDAGKFRVLDTLDDTEALNLSAIDPDLDGPAQWQGG</sequence>
<keyword evidence="3" id="KW-1185">Reference proteome</keyword>
<organism evidence="2 3">
    <name type="scientific">Parendozoicomonas haliclonae</name>
    <dbReference type="NCBI Taxonomy" id="1960125"/>
    <lineage>
        <taxon>Bacteria</taxon>
        <taxon>Pseudomonadati</taxon>
        <taxon>Pseudomonadota</taxon>
        <taxon>Gammaproteobacteria</taxon>
        <taxon>Oceanospirillales</taxon>
        <taxon>Endozoicomonadaceae</taxon>
        <taxon>Parendozoicomonas</taxon>
    </lineage>
</organism>
<accession>A0A1X7ADT2</accession>
<gene>
    <name evidence="2" type="ORF">EHSB41UT_00167</name>
</gene>
<dbReference type="Proteomes" id="UP000196573">
    <property type="component" value="Unassembled WGS sequence"/>
</dbReference>
<feature type="compositionally biased region" description="Polar residues" evidence="1">
    <location>
        <begin position="12"/>
        <end position="23"/>
    </location>
</feature>
<proteinExistence type="predicted"/>
<feature type="region of interest" description="Disordered" evidence="1">
    <location>
        <begin position="299"/>
        <end position="336"/>
    </location>
</feature>